<keyword evidence="3" id="KW-1185">Reference proteome</keyword>
<sequence length="179" mass="18012">MTGTRPVATPRPSPAPPDPAGLPPHPRLLAEGRWDAAAGPPPAVAGFVVSEFSPAVAIAADRCLSGYYGQPPAPGPDTVAVVLVSVEGDTGTARAVAGALDAGRRVPPLLFFQSNPNAVLGHISARWNLTGPVVALGAGHGDPEEVAALLMEDGDADAVLLLTARPDSVTAALYAAHSP</sequence>
<evidence type="ECO:0000313" key="2">
    <source>
        <dbReference type="EMBL" id="MFC4033171.1"/>
    </source>
</evidence>
<dbReference type="EMBL" id="JBHSBB010000011">
    <property type="protein sequence ID" value="MFC4033171.1"/>
    <property type="molecule type" value="Genomic_DNA"/>
</dbReference>
<evidence type="ECO:0000313" key="3">
    <source>
        <dbReference type="Proteomes" id="UP001595765"/>
    </source>
</evidence>
<gene>
    <name evidence="2" type="ORF">ACFO3J_16990</name>
</gene>
<organism evidence="2 3">
    <name type="scientific">Streptomyces polygonati</name>
    <dbReference type="NCBI Taxonomy" id="1617087"/>
    <lineage>
        <taxon>Bacteria</taxon>
        <taxon>Bacillati</taxon>
        <taxon>Actinomycetota</taxon>
        <taxon>Actinomycetes</taxon>
        <taxon>Kitasatosporales</taxon>
        <taxon>Streptomycetaceae</taxon>
        <taxon>Streptomyces</taxon>
    </lineage>
</organism>
<dbReference type="RefSeq" id="WP_386430269.1">
    <property type="nucleotide sequence ID" value="NZ_JBHSBB010000011.1"/>
</dbReference>
<dbReference type="Gene3D" id="3.40.47.10">
    <property type="match status" value="1"/>
</dbReference>
<dbReference type="Proteomes" id="UP001595765">
    <property type="component" value="Unassembled WGS sequence"/>
</dbReference>
<protein>
    <recommendedName>
        <fullName evidence="4">Beta-ketoacyl synthase N-terminal domain-containing protein</fullName>
    </recommendedName>
</protein>
<accession>A0ABV8HNI2</accession>
<evidence type="ECO:0008006" key="4">
    <source>
        <dbReference type="Google" id="ProtNLM"/>
    </source>
</evidence>
<name>A0ABV8HNI2_9ACTN</name>
<dbReference type="SUPFAM" id="SSF53901">
    <property type="entry name" value="Thiolase-like"/>
    <property type="match status" value="1"/>
</dbReference>
<feature type="region of interest" description="Disordered" evidence="1">
    <location>
        <begin position="1"/>
        <end position="30"/>
    </location>
</feature>
<feature type="compositionally biased region" description="Pro residues" evidence="1">
    <location>
        <begin position="9"/>
        <end position="26"/>
    </location>
</feature>
<reference evidence="3" key="1">
    <citation type="journal article" date="2019" name="Int. J. Syst. Evol. Microbiol.">
        <title>The Global Catalogue of Microorganisms (GCM) 10K type strain sequencing project: providing services to taxonomists for standard genome sequencing and annotation.</title>
        <authorList>
            <consortium name="The Broad Institute Genomics Platform"/>
            <consortium name="The Broad Institute Genome Sequencing Center for Infectious Disease"/>
            <person name="Wu L."/>
            <person name="Ma J."/>
        </authorList>
    </citation>
    <scope>NUCLEOTIDE SEQUENCE [LARGE SCALE GENOMIC DNA]</scope>
    <source>
        <strain evidence="3">CGMCC 4.7237</strain>
    </source>
</reference>
<evidence type="ECO:0000256" key="1">
    <source>
        <dbReference type="SAM" id="MobiDB-lite"/>
    </source>
</evidence>
<proteinExistence type="predicted"/>
<dbReference type="InterPro" id="IPR016039">
    <property type="entry name" value="Thiolase-like"/>
</dbReference>
<comment type="caution">
    <text evidence="2">The sequence shown here is derived from an EMBL/GenBank/DDBJ whole genome shotgun (WGS) entry which is preliminary data.</text>
</comment>